<dbReference type="AlphaFoldDB" id="A0ABD1ZMU2"/>
<reference evidence="2 3" key="1">
    <citation type="submission" date="2024-09" db="EMBL/GenBank/DDBJ databases">
        <title>Chromosome-scale assembly of Riccia fluitans.</title>
        <authorList>
            <person name="Paukszto L."/>
            <person name="Sawicki J."/>
            <person name="Karawczyk K."/>
            <person name="Piernik-Szablinska J."/>
            <person name="Szczecinska M."/>
            <person name="Mazdziarz M."/>
        </authorList>
    </citation>
    <scope>NUCLEOTIDE SEQUENCE [LARGE SCALE GENOMIC DNA]</scope>
    <source>
        <strain evidence="2">Rf_01</strain>
        <tissue evidence="2">Aerial parts of the thallus</tissue>
    </source>
</reference>
<name>A0ABD1ZMU2_9MARC</name>
<dbReference type="PANTHER" id="PTHR14187:SF5">
    <property type="entry name" value="HEAT SHOCK 70 KDA PROTEIN 12A"/>
    <property type="match status" value="1"/>
</dbReference>
<keyword evidence="3" id="KW-1185">Reference proteome</keyword>
<proteinExistence type="predicted"/>
<feature type="compositionally biased region" description="Polar residues" evidence="1">
    <location>
        <begin position="140"/>
        <end position="149"/>
    </location>
</feature>
<protein>
    <submittedName>
        <fullName evidence="2">Uncharacterized protein</fullName>
    </submittedName>
</protein>
<evidence type="ECO:0000256" key="1">
    <source>
        <dbReference type="SAM" id="MobiDB-lite"/>
    </source>
</evidence>
<dbReference type="EMBL" id="JBHFFA010000001">
    <property type="protein sequence ID" value="KAL2652357.1"/>
    <property type="molecule type" value="Genomic_DNA"/>
</dbReference>
<evidence type="ECO:0000313" key="3">
    <source>
        <dbReference type="Proteomes" id="UP001605036"/>
    </source>
</evidence>
<feature type="region of interest" description="Disordered" evidence="1">
    <location>
        <begin position="130"/>
        <end position="149"/>
    </location>
</feature>
<dbReference type="PANTHER" id="PTHR14187">
    <property type="entry name" value="ALPHA KINASE/ELONGATION FACTOR 2 KINASE"/>
    <property type="match status" value="1"/>
</dbReference>
<gene>
    <name evidence="2" type="ORF">R1flu_020485</name>
</gene>
<evidence type="ECO:0000313" key="2">
    <source>
        <dbReference type="EMBL" id="KAL2652357.1"/>
    </source>
</evidence>
<dbReference type="Proteomes" id="UP001605036">
    <property type="component" value="Unassembled WGS sequence"/>
</dbReference>
<accession>A0ABD1ZMU2</accession>
<comment type="caution">
    <text evidence="2">The sequence shown here is derived from an EMBL/GenBank/DDBJ whole genome shotgun (WGS) entry which is preliminary data.</text>
</comment>
<sequence length="220" mass="24042">MSTPGSFKRQKLSNALRIPVQAGILPAGILRNLRRTEGDLGRYSVSGAAPKIVVGVDFGTTFSGFAFALVSDAQKVYCFYDWPGQTAAGGKYYCKTQTSLRYTTGDDNTPAGEFQLQDWGWNATINHRKALQQQQHAHRSSSAGKNPSSHLVKRFKLLLAPKSTAPAAFEEPLVPQGLNADRTITDYLRLLASFIMERLELLGQSLTGRAVVSDRPCHVG</sequence>
<organism evidence="2 3">
    <name type="scientific">Riccia fluitans</name>
    <dbReference type="NCBI Taxonomy" id="41844"/>
    <lineage>
        <taxon>Eukaryota</taxon>
        <taxon>Viridiplantae</taxon>
        <taxon>Streptophyta</taxon>
        <taxon>Embryophyta</taxon>
        <taxon>Marchantiophyta</taxon>
        <taxon>Marchantiopsida</taxon>
        <taxon>Marchantiidae</taxon>
        <taxon>Marchantiales</taxon>
        <taxon>Ricciaceae</taxon>
        <taxon>Riccia</taxon>
    </lineage>
</organism>